<keyword evidence="4" id="KW-1185">Reference proteome</keyword>
<evidence type="ECO:0000313" key="4">
    <source>
        <dbReference type="Proteomes" id="UP000469385"/>
    </source>
</evidence>
<accession>A0A6N8J267</accession>
<feature type="domain" description="N-acetyltransferase" evidence="2">
    <location>
        <begin position="15"/>
        <end position="175"/>
    </location>
</feature>
<dbReference type="Gene3D" id="3.40.630.30">
    <property type="match status" value="1"/>
</dbReference>
<evidence type="ECO:0000313" key="3">
    <source>
        <dbReference type="EMBL" id="MVQ32862.1"/>
    </source>
</evidence>
<reference evidence="3 4" key="1">
    <citation type="submission" date="2019-12" db="EMBL/GenBank/DDBJ databases">
        <authorList>
            <person name="Huq M.A."/>
        </authorList>
    </citation>
    <scope>NUCLEOTIDE SEQUENCE [LARGE SCALE GENOMIC DNA]</scope>
    <source>
        <strain evidence="3 4">MAH-25</strain>
    </source>
</reference>
<dbReference type="PANTHER" id="PTHR43415">
    <property type="entry name" value="SPERMIDINE N(1)-ACETYLTRANSFERASE"/>
    <property type="match status" value="1"/>
</dbReference>
<dbReference type="PANTHER" id="PTHR43415:SF3">
    <property type="entry name" value="GNAT-FAMILY ACETYLTRANSFERASE"/>
    <property type="match status" value="1"/>
</dbReference>
<dbReference type="EMBL" id="WSEL01000011">
    <property type="protein sequence ID" value="MVQ32862.1"/>
    <property type="molecule type" value="Genomic_DNA"/>
</dbReference>
<name>A0A6N8J267_9BURK</name>
<comment type="caution">
    <text evidence="3">The sequence shown here is derived from an EMBL/GenBank/DDBJ whole genome shotgun (WGS) entry which is preliminary data.</text>
</comment>
<dbReference type="PROSITE" id="PS51186">
    <property type="entry name" value="GNAT"/>
    <property type="match status" value="1"/>
</dbReference>
<dbReference type="InterPro" id="IPR000182">
    <property type="entry name" value="GNAT_dom"/>
</dbReference>
<dbReference type="Pfam" id="PF13302">
    <property type="entry name" value="Acetyltransf_3"/>
    <property type="match status" value="1"/>
</dbReference>
<dbReference type="InterPro" id="IPR016181">
    <property type="entry name" value="Acyl_CoA_acyltransferase"/>
</dbReference>
<feature type="region of interest" description="Disordered" evidence="1">
    <location>
        <begin position="185"/>
        <end position="204"/>
    </location>
</feature>
<keyword evidence="3" id="KW-0808">Transferase</keyword>
<dbReference type="Proteomes" id="UP000469385">
    <property type="component" value="Unassembled WGS sequence"/>
</dbReference>
<dbReference type="RefSeq" id="WP_157400971.1">
    <property type="nucleotide sequence ID" value="NZ_WSEL01000011.1"/>
</dbReference>
<protein>
    <submittedName>
        <fullName evidence="3">GNAT family N-acetyltransferase</fullName>
    </submittedName>
</protein>
<organism evidence="3 4">
    <name type="scientific">Ramlibacter pinisoli</name>
    <dbReference type="NCBI Taxonomy" id="2682844"/>
    <lineage>
        <taxon>Bacteria</taxon>
        <taxon>Pseudomonadati</taxon>
        <taxon>Pseudomonadota</taxon>
        <taxon>Betaproteobacteria</taxon>
        <taxon>Burkholderiales</taxon>
        <taxon>Comamonadaceae</taxon>
        <taxon>Ramlibacter</taxon>
    </lineage>
</organism>
<dbReference type="SUPFAM" id="SSF55729">
    <property type="entry name" value="Acyl-CoA N-acyltransferases (Nat)"/>
    <property type="match status" value="1"/>
</dbReference>
<sequence>MTASRSGDRIEAHGVVLRRLTAVDIEMVRQWRNDPAVSRFMAARENISPEMQARWFAGLDPARQYFYVVEYGGRDVGLVNLKNLDPVARSAEGGIYLADQSLRDGLVGMAALLAMYDHGFGALGLGTISAHILDDNPRALRFNQALGFRIAPAQQGVRNQLHLLAQADYFARTARFRALFAAPPPSGAKLSDSAQPQEGHNDQG</sequence>
<dbReference type="AlphaFoldDB" id="A0A6N8J267"/>
<gene>
    <name evidence="3" type="ORF">GON04_25640</name>
</gene>
<evidence type="ECO:0000256" key="1">
    <source>
        <dbReference type="SAM" id="MobiDB-lite"/>
    </source>
</evidence>
<proteinExistence type="predicted"/>
<dbReference type="GO" id="GO:0016747">
    <property type="term" value="F:acyltransferase activity, transferring groups other than amino-acyl groups"/>
    <property type="evidence" value="ECO:0007669"/>
    <property type="project" value="InterPro"/>
</dbReference>
<evidence type="ECO:0000259" key="2">
    <source>
        <dbReference type="PROSITE" id="PS51186"/>
    </source>
</evidence>